<gene>
    <name evidence="2" type="ORF">M427DRAFT_342531</name>
</gene>
<accession>A0A139AVF7</accession>
<reference evidence="2 3" key="1">
    <citation type="journal article" date="2015" name="Genome Biol. Evol.">
        <title>Phylogenomic analyses indicate that early fungi evolved digesting cell walls of algal ancestors of land plants.</title>
        <authorList>
            <person name="Chang Y."/>
            <person name="Wang S."/>
            <person name="Sekimoto S."/>
            <person name="Aerts A.L."/>
            <person name="Choi C."/>
            <person name="Clum A."/>
            <person name="LaButti K.M."/>
            <person name="Lindquist E.A."/>
            <person name="Yee Ngan C."/>
            <person name="Ohm R.A."/>
            <person name="Salamov A.A."/>
            <person name="Grigoriev I.V."/>
            <person name="Spatafora J.W."/>
            <person name="Berbee M.L."/>
        </authorList>
    </citation>
    <scope>NUCLEOTIDE SEQUENCE [LARGE SCALE GENOMIC DNA]</scope>
    <source>
        <strain evidence="2 3">JEL478</strain>
    </source>
</reference>
<dbReference type="AlphaFoldDB" id="A0A139AVF7"/>
<proteinExistence type="predicted"/>
<evidence type="ECO:0000313" key="3">
    <source>
        <dbReference type="Proteomes" id="UP000070544"/>
    </source>
</evidence>
<feature type="region of interest" description="Disordered" evidence="1">
    <location>
        <begin position="57"/>
        <end position="92"/>
    </location>
</feature>
<organism evidence="2 3">
    <name type="scientific">Gonapodya prolifera (strain JEL478)</name>
    <name type="common">Monoblepharis prolifera</name>
    <dbReference type="NCBI Taxonomy" id="1344416"/>
    <lineage>
        <taxon>Eukaryota</taxon>
        <taxon>Fungi</taxon>
        <taxon>Fungi incertae sedis</taxon>
        <taxon>Chytridiomycota</taxon>
        <taxon>Chytridiomycota incertae sedis</taxon>
        <taxon>Monoblepharidomycetes</taxon>
        <taxon>Monoblepharidales</taxon>
        <taxon>Gonapodyaceae</taxon>
        <taxon>Gonapodya</taxon>
    </lineage>
</organism>
<dbReference type="EMBL" id="KQ965734">
    <property type="protein sequence ID" value="KXS20684.1"/>
    <property type="molecule type" value="Genomic_DNA"/>
</dbReference>
<feature type="compositionally biased region" description="Polar residues" evidence="1">
    <location>
        <begin position="1"/>
        <end position="15"/>
    </location>
</feature>
<protein>
    <submittedName>
        <fullName evidence="2">Uncharacterized protein</fullName>
    </submittedName>
</protein>
<evidence type="ECO:0000313" key="2">
    <source>
        <dbReference type="EMBL" id="KXS20684.1"/>
    </source>
</evidence>
<feature type="compositionally biased region" description="Low complexity" evidence="1">
    <location>
        <begin position="80"/>
        <end position="92"/>
    </location>
</feature>
<feature type="region of interest" description="Disordered" evidence="1">
    <location>
        <begin position="1"/>
        <end position="23"/>
    </location>
</feature>
<feature type="region of interest" description="Disordered" evidence="1">
    <location>
        <begin position="119"/>
        <end position="147"/>
    </location>
</feature>
<keyword evidence="3" id="KW-1185">Reference proteome</keyword>
<dbReference type="Proteomes" id="UP000070544">
    <property type="component" value="Unassembled WGS sequence"/>
</dbReference>
<feature type="compositionally biased region" description="Pro residues" evidence="1">
    <location>
        <begin position="138"/>
        <end position="147"/>
    </location>
</feature>
<dbReference type="OrthoDB" id="10642321at2759"/>
<name>A0A139AVF7_GONPJ</name>
<evidence type="ECO:0000256" key="1">
    <source>
        <dbReference type="SAM" id="MobiDB-lite"/>
    </source>
</evidence>
<sequence length="147" mass="15001">MLPTAPSTMPANAQGVSRRMESSTWALSPSMTAGAQNIVSRRVSVPVTSSMLAIIASGKPNGECPPPQHSKSDTVISGRTATHPSSTSSATTFMTTPLSASIVSVYSAGVLPRPVPVATRDTAESSDGNGMDVRGPFTSPPGSGPQF</sequence>